<gene>
    <name evidence="2" type="ORF">PPENT_87.1.T0610113</name>
</gene>
<feature type="compositionally biased region" description="Polar residues" evidence="1">
    <location>
        <begin position="140"/>
        <end position="154"/>
    </location>
</feature>
<keyword evidence="3" id="KW-1185">Reference proteome</keyword>
<dbReference type="EMBL" id="CAJJDO010000061">
    <property type="protein sequence ID" value="CAD8174466.1"/>
    <property type="molecule type" value="Genomic_DNA"/>
</dbReference>
<proteinExistence type="predicted"/>
<evidence type="ECO:0000256" key="1">
    <source>
        <dbReference type="SAM" id="MobiDB-lite"/>
    </source>
</evidence>
<dbReference type="OrthoDB" id="297502at2759"/>
<feature type="region of interest" description="Disordered" evidence="1">
    <location>
        <begin position="140"/>
        <end position="189"/>
    </location>
</feature>
<accession>A0A8S1VI99</accession>
<evidence type="ECO:0000313" key="2">
    <source>
        <dbReference type="EMBL" id="CAD8174466.1"/>
    </source>
</evidence>
<feature type="compositionally biased region" description="Polar residues" evidence="1">
    <location>
        <begin position="171"/>
        <end position="181"/>
    </location>
</feature>
<feature type="region of interest" description="Disordered" evidence="1">
    <location>
        <begin position="91"/>
        <end position="111"/>
    </location>
</feature>
<protein>
    <submittedName>
        <fullName evidence="2">Uncharacterized protein</fullName>
    </submittedName>
</protein>
<feature type="compositionally biased region" description="Low complexity" evidence="1">
    <location>
        <begin position="305"/>
        <end position="314"/>
    </location>
</feature>
<organism evidence="2 3">
    <name type="scientific">Paramecium pentaurelia</name>
    <dbReference type="NCBI Taxonomy" id="43138"/>
    <lineage>
        <taxon>Eukaryota</taxon>
        <taxon>Sar</taxon>
        <taxon>Alveolata</taxon>
        <taxon>Ciliophora</taxon>
        <taxon>Intramacronucleata</taxon>
        <taxon>Oligohymenophorea</taxon>
        <taxon>Peniculida</taxon>
        <taxon>Parameciidae</taxon>
        <taxon>Paramecium</taxon>
    </lineage>
</organism>
<name>A0A8S1VI99_9CILI</name>
<evidence type="ECO:0000313" key="3">
    <source>
        <dbReference type="Proteomes" id="UP000689195"/>
    </source>
</evidence>
<feature type="region of interest" description="Disordered" evidence="1">
    <location>
        <begin position="300"/>
        <end position="320"/>
    </location>
</feature>
<feature type="region of interest" description="Disordered" evidence="1">
    <location>
        <begin position="355"/>
        <end position="398"/>
    </location>
</feature>
<dbReference type="Proteomes" id="UP000689195">
    <property type="component" value="Unassembled WGS sequence"/>
</dbReference>
<feature type="region of interest" description="Disordered" evidence="1">
    <location>
        <begin position="217"/>
        <end position="245"/>
    </location>
</feature>
<feature type="compositionally biased region" description="Polar residues" evidence="1">
    <location>
        <begin position="232"/>
        <end position="245"/>
    </location>
</feature>
<reference evidence="2" key="1">
    <citation type="submission" date="2021-01" db="EMBL/GenBank/DDBJ databases">
        <authorList>
            <consortium name="Genoscope - CEA"/>
            <person name="William W."/>
        </authorList>
    </citation>
    <scope>NUCLEOTIDE SEQUENCE</scope>
</reference>
<comment type="caution">
    <text evidence="2">The sequence shown here is derived from an EMBL/GenBank/DDBJ whole genome shotgun (WGS) entry which is preliminary data.</text>
</comment>
<sequence length="398" mass="47184">MQFHLRHSSFIEGFLTQFGPDKQNQVIEYLIIMGIDLANKTGTRNTKELYHLLKQLSKNIKEQTQGDIKNEIKTIQKQLRDLNDLIQISQRENRNVQGTHKKYKQTNESNSNRYEQYENNHIHPHDYQNNHHIHSHDYQNTHQTYNTQRSQSKSPIHFSDRTPHKLKHSRSQSQRNLTPKITESPPPPQIVYINKMHNKFDIKPQFDDRQIKKLMYGDSQNQDRGRYFGKSPSPQQLVYSSQTSGGLSYRQYPGQVIHHQVDKHKQNISPKKLPAYLQNVESKIKPLVDQDKLQYREIQKDRENNNNNNNNNNNKQDGTIKKINNNSIQQQNSAETDTFFDIQQYIQDQKKYQFSPVQEMNDDGRNEDDEGSDTFSNFSPPNEEVKEFFQQEYIQQRR</sequence>
<dbReference type="AlphaFoldDB" id="A0A8S1VI99"/>